<evidence type="ECO:0000256" key="3">
    <source>
        <dbReference type="ARBA" id="ARBA00022692"/>
    </source>
</evidence>
<feature type="transmembrane region" description="Helical" evidence="7">
    <location>
        <begin position="411"/>
        <end position="431"/>
    </location>
</feature>
<dbReference type="Pfam" id="PF07690">
    <property type="entry name" value="MFS_1"/>
    <property type="match status" value="1"/>
</dbReference>
<feature type="transmembrane region" description="Helical" evidence="7">
    <location>
        <begin position="477"/>
        <end position="497"/>
    </location>
</feature>
<dbReference type="InterPro" id="IPR036259">
    <property type="entry name" value="MFS_trans_sf"/>
</dbReference>
<comment type="subcellular location">
    <subcellularLocation>
        <location evidence="1">Cell membrane</location>
        <topology evidence="1">Multi-pass membrane protein</topology>
    </subcellularLocation>
</comment>
<keyword evidence="2" id="KW-1003">Cell membrane</keyword>
<feature type="transmembrane region" description="Helical" evidence="7">
    <location>
        <begin position="290"/>
        <end position="308"/>
    </location>
</feature>
<evidence type="ECO:0000256" key="1">
    <source>
        <dbReference type="ARBA" id="ARBA00004651"/>
    </source>
</evidence>
<dbReference type="PROSITE" id="PS50850">
    <property type="entry name" value="MFS"/>
    <property type="match status" value="1"/>
</dbReference>
<dbReference type="CDD" id="cd06173">
    <property type="entry name" value="MFS_MefA_like"/>
    <property type="match status" value="1"/>
</dbReference>
<dbReference type="InterPro" id="IPR020846">
    <property type="entry name" value="MFS_dom"/>
</dbReference>
<dbReference type="SUPFAM" id="SSF103473">
    <property type="entry name" value="MFS general substrate transporter"/>
    <property type="match status" value="1"/>
</dbReference>
<feature type="transmembrane region" description="Helical" evidence="7">
    <location>
        <begin position="359"/>
        <end position="376"/>
    </location>
</feature>
<feature type="region of interest" description="Disordered" evidence="6">
    <location>
        <begin position="590"/>
        <end position="610"/>
    </location>
</feature>
<accession>A0A6J4HH57</accession>
<feature type="transmembrane region" description="Helical" evidence="7">
    <location>
        <begin position="57"/>
        <end position="74"/>
    </location>
</feature>
<feature type="compositionally biased region" description="Low complexity" evidence="6">
    <location>
        <begin position="598"/>
        <end position="610"/>
    </location>
</feature>
<feature type="transmembrane region" description="Helical" evidence="7">
    <location>
        <begin position="565"/>
        <end position="586"/>
    </location>
</feature>
<evidence type="ECO:0000256" key="5">
    <source>
        <dbReference type="ARBA" id="ARBA00023136"/>
    </source>
</evidence>
<dbReference type="InterPro" id="IPR011701">
    <property type="entry name" value="MFS"/>
</dbReference>
<dbReference type="EMBL" id="CADCSY010000035">
    <property type="protein sequence ID" value="CAA9223079.1"/>
    <property type="molecule type" value="Genomic_DNA"/>
</dbReference>
<dbReference type="GO" id="GO:0022857">
    <property type="term" value="F:transmembrane transporter activity"/>
    <property type="evidence" value="ECO:0007669"/>
    <property type="project" value="InterPro"/>
</dbReference>
<evidence type="ECO:0000256" key="2">
    <source>
        <dbReference type="ARBA" id="ARBA00022475"/>
    </source>
</evidence>
<feature type="transmembrane region" description="Helical" evidence="7">
    <location>
        <begin position="329"/>
        <end position="353"/>
    </location>
</feature>
<feature type="transmembrane region" description="Helical" evidence="7">
    <location>
        <begin position="535"/>
        <end position="559"/>
    </location>
</feature>
<feature type="domain" description="Major facilitator superfamily (MFS) profile" evidence="8">
    <location>
        <begin position="405"/>
        <end position="610"/>
    </location>
</feature>
<protein>
    <recommendedName>
        <fullName evidence="8">Major facilitator superfamily (MFS) profile domain-containing protein</fullName>
    </recommendedName>
</protein>
<dbReference type="AlphaFoldDB" id="A0A6J4HH57"/>
<evidence type="ECO:0000259" key="8">
    <source>
        <dbReference type="PROSITE" id="PS50850"/>
    </source>
</evidence>
<dbReference type="Gene3D" id="1.20.1250.20">
    <property type="entry name" value="MFS general substrate transporter like domains"/>
    <property type="match status" value="1"/>
</dbReference>
<dbReference type="InterPro" id="IPR035168">
    <property type="entry name" value="DUF5317"/>
</dbReference>
<keyword evidence="4 7" id="KW-1133">Transmembrane helix</keyword>
<dbReference type="Pfam" id="PF17248">
    <property type="entry name" value="DUF5317"/>
    <property type="match status" value="1"/>
</dbReference>
<feature type="transmembrane region" description="Helical" evidence="7">
    <location>
        <begin position="80"/>
        <end position="97"/>
    </location>
</feature>
<proteinExistence type="predicted"/>
<dbReference type="PANTHER" id="PTHR23513">
    <property type="entry name" value="INTEGRAL MEMBRANE EFFLUX PROTEIN-RELATED"/>
    <property type="match status" value="1"/>
</dbReference>
<organism evidence="9">
    <name type="scientific">uncultured Acidimicrobiales bacterium</name>
    <dbReference type="NCBI Taxonomy" id="310071"/>
    <lineage>
        <taxon>Bacteria</taxon>
        <taxon>Bacillati</taxon>
        <taxon>Actinomycetota</taxon>
        <taxon>Acidimicrobiia</taxon>
        <taxon>Acidimicrobiales</taxon>
        <taxon>environmental samples</taxon>
    </lineage>
</organism>
<feature type="transmembrane region" description="Helical" evidence="7">
    <location>
        <begin position="443"/>
        <end position="465"/>
    </location>
</feature>
<keyword evidence="5 7" id="KW-0472">Membrane</keyword>
<feature type="transmembrane region" description="Helical" evidence="7">
    <location>
        <begin position="503"/>
        <end position="523"/>
    </location>
</feature>
<reference evidence="9" key="1">
    <citation type="submission" date="2020-02" db="EMBL/GenBank/DDBJ databases">
        <authorList>
            <person name="Meier V. D."/>
        </authorList>
    </citation>
    <scope>NUCLEOTIDE SEQUENCE</scope>
    <source>
        <strain evidence="9">AVDCRST_MAG20</strain>
    </source>
</reference>
<evidence type="ECO:0000256" key="7">
    <source>
        <dbReference type="SAM" id="Phobius"/>
    </source>
</evidence>
<name>A0A6J4HH57_9ACTN</name>
<dbReference type="PANTHER" id="PTHR23513:SF18">
    <property type="entry name" value="INTEGRAL MEMBRANE PROTEIN"/>
    <property type="match status" value="1"/>
</dbReference>
<evidence type="ECO:0000256" key="6">
    <source>
        <dbReference type="SAM" id="MobiDB-lite"/>
    </source>
</evidence>
<keyword evidence="3 7" id="KW-0812">Transmembrane</keyword>
<evidence type="ECO:0000256" key="4">
    <source>
        <dbReference type="ARBA" id="ARBA00022989"/>
    </source>
</evidence>
<sequence length="610" mass="61946">MILLVAFLLVVAAVPLLGGHLTRLATVELRGTPLLLGATVVQAVITQLAIDVPREVTGAAHLASYVMAGAFVWANRRLPWLWLAALGGASNFVVIVANKGVMPASAEALSLAGQSGTGADFANSALVESPRLSFLGDVFAVPASWPLANVFSVGDVILLVGGALLVHRVSGSRPPGRSRRLVDDTAAPSAGRLALLRDNADFRRLWLAGASSDIGDWTYSLAVIAVLALQGASPTVFAVLIAVQMLASSVVGVVGTSVVDRVDRVRLLTLVNVAQAATVCTLLVPQEPGVAHLVLVGGILGGLGALVRPATMASIPNLVRDEECVVANGYVAAAFNVAVSLGPVIGAGMVSTWGARPAFLLNTVSFLLSATLVARIRRRHVPGAQHAGGNGDGWFVAATAGLRHISRRPPLHGLLVLMAFVVLGAALRAPVEPRFVVDALGGSAGAIGALASLWGLGMVLGSAVGASAGRRWSLEKVLVASVTVLAVCILSASWLALLAPVAALWLVAGSANALGSVAYESLLQQRTPDHLRGRVFGAAEAVLDLTYLVGAVAAGFLGALVGTRVGVGVAGAAVLVAGLYGVVALLSRSDPATPPRPSDAATPAAAPAPT</sequence>
<gene>
    <name evidence="9" type="ORF">AVDCRST_MAG20-831</name>
</gene>
<dbReference type="GO" id="GO:0005886">
    <property type="term" value="C:plasma membrane"/>
    <property type="evidence" value="ECO:0007669"/>
    <property type="project" value="UniProtKB-SubCell"/>
</dbReference>
<feature type="transmembrane region" description="Helical" evidence="7">
    <location>
        <begin position="205"/>
        <end position="229"/>
    </location>
</feature>
<feature type="transmembrane region" description="Helical" evidence="7">
    <location>
        <begin position="267"/>
        <end position="284"/>
    </location>
</feature>
<feature type="transmembrane region" description="Helical" evidence="7">
    <location>
        <begin position="235"/>
        <end position="255"/>
    </location>
</feature>
<evidence type="ECO:0000313" key="9">
    <source>
        <dbReference type="EMBL" id="CAA9223079.1"/>
    </source>
</evidence>